<reference evidence="2" key="1">
    <citation type="submission" date="2016-10" db="EMBL/GenBank/DDBJ databases">
        <authorList>
            <person name="Benchimol M."/>
            <person name="Almeida L.G."/>
            <person name="Vasconcelos A.T."/>
            <person name="Perreira-Neves A."/>
            <person name="Rosa I.A."/>
            <person name="Tasca T."/>
            <person name="Bogo M.R."/>
            <person name="de Souza W."/>
        </authorList>
    </citation>
    <scope>NUCLEOTIDE SEQUENCE [LARGE SCALE GENOMIC DNA]</scope>
    <source>
        <strain evidence="2">K</strain>
    </source>
</reference>
<dbReference type="InterPro" id="IPR011050">
    <property type="entry name" value="Pectin_lyase_fold/virulence"/>
</dbReference>
<evidence type="ECO:0000256" key="1">
    <source>
        <dbReference type="SAM" id="Phobius"/>
    </source>
</evidence>
<dbReference type="RefSeq" id="XP_068350843.1">
    <property type="nucleotide sequence ID" value="XM_068510596.1"/>
</dbReference>
<keyword evidence="1" id="KW-0812">Transmembrane</keyword>
<dbReference type="SUPFAM" id="SSF51126">
    <property type="entry name" value="Pectin lyase-like"/>
    <property type="match status" value="1"/>
</dbReference>
<gene>
    <name evidence="2" type="ORF">TRFO_36031</name>
</gene>
<dbReference type="EMBL" id="MLAK01001099">
    <property type="protein sequence ID" value="OHS97706.1"/>
    <property type="molecule type" value="Genomic_DNA"/>
</dbReference>
<dbReference type="VEuPathDB" id="TrichDB:TRFO_36031"/>
<keyword evidence="3" id="KW-1185">Reference proteome</keyword>
<feature type="transmembrane region" description="Helical" evidence="1">
    <location>
        <begin position="372"/>
        <end position="390"/>
    </location>
</feature>
<dbReference type="GeneID" id="94845300"/>
<dbReference type="AlphaFoldDB" id="A0A1J4JEY7"/>
<accession>A0A1J4JEY7</accession>
<evidence type="ECO:0000313" key="2">
    <source>
        <dbReference type="EMBL" id="OHS97706.1"/>
    </source>
</evidence>
<protein>
    <recommendedName>
        <fullName evidence="4">Right handed beta helix domain-containing protein</fullName>
    </recommendedName>
</protein>
<keyword evidence="1" id="KW-0472">Membrane</keyword>
<evidence type="ECO:0000313" key="3">
    <source>
        <dbReference type="Proteomes" id="UP000179807"/>
    </source>
</evidence>
<name>A0A1J4JEY7_9EUKA</name>
<comment type="caution">
    <text evidence="2">The sequence shown here is derived from an EMBL/GenBank/DDBJ whole genome shotgun (WGS) entry which is preliminary data.</text>
</comment>
<dbReference type="Proteomes" id="UP000179807">
    <property type="component" value="Unassembled WGS sequence"/>
</dbReference>
<organism evidence="2 3">
    <name type="scientific">Tritrichomonas foetus</name>
    <dbReference type="NCBI Taxonomy" id="1144522"/>
    <lineage>
        <taxon>Eukaryota</taxon>
        <taxon>Metamonada</taxon>
        <taxon>Parabasalia</taxon>
        <taxon>Tritrichomonadida</taxon>
        <taxon>Tritrichomonadidae</taxon>
        <taxon>Tritrichomonas</taxon>
    </lineage>
</organism>
<sequence>MNYTFLLLTASLHLQSPFFTHQKSFSHATLTFDHIKFGRSFSNFFYSQSSFSKTIFQSAHFSHFLASPVVVDSKTISNQLFYNQGFQFRGGREMTFLNSVFESCSSISMGGGIQLFGNTLDKSNLTISNCLFDSCSAGMQGGAVYALSSRYIISESCFTRCYAKDKQTCSLRGESQFTHLINMTTVYLNGHGTNDMTTFSTSSTVIVITNINSTRNNVENMAAGHYVATNLMCYLKYSTFSDNIGVNVLNIQLRNHESSIEYVNMINNTASIKFTSLIYCNAKTAFGHFVFVRNSNPLVFTEKEGRIFLIDCIFDLSMNDFLFEGQITHSRCDFEVDNPITHVFSKHPEKLCSNKFKKNIQTENEEEQSSKIWYFVAVAVCIIAIAVLFVENPFQNATEENVPFLSQKEARKFH</sequence>
<proteinExistence type="predicted"/>
<keyword evidence="1" id="KW-1133">Transmembrane helix</keyword>
<evidence type="ECO:0008006" key="4">
    <source>
        <dbReference type="Google" id="ProtNLM"/>
    </source>
</evidence>